<dbReference type="GO" id="GO:0016887">
    <property type="term" value="F:ATP hydrolysis activity"/>
    <property type="evidence" value="ECO:0007669"/>
    <property type="project" value="InterPro"/>
</dbReference>
<dbReference type="AlphaFoldDB" id="A0A0M4TXG7"/>
<keyword evidence="3" id="KW-1185">Reference proteome</keyword>
<reference evidence="3" key="1">
    <citation type="submission" date="2015-07" db="EMBL/GenBank/DDBJ databases">
        <title>Genome Of Nitrogen-Fixing Cyanobacterium Nostoc piscinale CENA21 From Solimoes/Amazon River Floodplain Sediments And Comparative Genomics To Uncover Biosynthetic Natural Products Potential.</title>
        <authorList>
            <person name="Leao T.F."/>
            <person name="Leao P.N."/>
            <person name="Guimaraes P.I."/>
            <person name="de Melo A.G.C."/>
            <person name="Ramos R.T.J."/>
            <person name="Silva A."/>
            <person name="Fiore M.F."/>
            <person name="Schneider M.P.C."/>
        </authorList>
    </citation>
    <scope>NUCLEOTIDE SEQUENCE [LARGE SCALE GENOMIC DNA]</scope>
    <source>
        <strain evidence="3">CENA21</strain>
    </source>
</reference>
<sequence>MLRYKEYTWLIGKLNVGKNVNLWGKQGIGKTFTVKNCLLKDIALKSVYLNLEYPFSVAHLFDVIPMSFNLYYQQDWQNIVSELSNGLNRLLVIDNFDRLHFVSDNFSNDLLRLQQLAQLENFSLLLISRLPLRCFHFTGFANCFEELELNETNTWTFGK</sequence>
<organism evidence="2 3">
    <name type="scientific">Nostoc piscinale CENA21</name>
    <dbReference type="NCBI Taxonomy" id="224013"/>
    <lineage>
        <taxon>Bacteria</taxon>
        <taxon>Bacillati</taxon>
        <taxon>Cyanobacteriota</taxon>
        <taxon>Cyanophyceae</taxon>
        <taxon>Nostocales</taxon>
        <taxon>Nostocaceae</taxon>
        <taxon>Nostoc</taxon>
    </lineage>
</organism>
<dbReference type="RefSeq" id="WP_062296391.1">
    <property type="nucleotide sequence ID" value="NZ_CP012036.1"/>
</dbReference>
<dbReference type="STRING" id="224013.ACX27_24925"/>
<protein>
    <recommendedName>
        <fullName evidence="1">ORC1/DEAH AAA+ ATPase domain-containing protein</fullName>
    </recommendedName>
</protein>
<feature type="domain" description="ORC1/DEAH AAA+ ATPase" evidence="1">
    <location>
        <begin position="22"/>
        <end position="127"/>
    </location>
</feature>
<dbReference type="Gene3D" id="3.40.50.300">
    <property type="entry name" value="P-loop containing nucleotide triphosphate hydrolases"/>
    <property type="match status" value="1"/>
</dbReference>
<accession>A0A0M4TXG7</accession>
<dbReference type="Proteomes" id="UP000062645">
    <property type="component" value="Chromosome"/>
</dbReference>
<evidence type="ECO:0000313" key="3">
    <source>
        <dbReference type="Proteomes" id="UP000062645"/>
    </source>
</evidence>
<gene>
    <name evidence="2" type="ORF">ACX27_24925</name>
</gene>
<dbReference type="OrthoDB" id="484534at2"/>
<evidence type="ECO:0000313" key="2">
    <source>
        <dbReference type="EMBL" id="ALF55331.1"/>
    </source>
</evidence>
<dbReference type="InterPro" id="IPR049945">
    <property type="entry name" value="AAA_22"/>
</dbReference>
<dbReference type="SUPFAM" id="SSF52540">
    <property type="entry name" value="P-loop containing nucleoside triphosphate hydrolases"/>
    <property type="match status" value="1"/>
</dbReference>
<dbReference type="KEGG" id="npz:ACX27_24925"/>
<name>A0A0M4TXG7_9NOSO</name>
<reference evidence="2 3" key="2">
    <citation type="journal article" date="2016" name="Genome Announc.">
        <title>Draft Genome Sequence of the N2-Fixing Cyanobacterium Nostoc piscinale CENA21, Isolated from the Brazilian Amazon Floodplain.</title>
        <authorList>
            <person name="Leao T."/>
            <person name="Guimaraes P.I."/>
            <person name="de Melo A.G."/>
            <person name="Ramos R.T."/>
            <person name="Leao P.N."/>
            <person name="Silva A."/>
            <person name="Fiore M.F."/>
            <person name="Schneider M.P."/>
        </authorList>
    </citation>
    <scope>NUCLEOTIDE SEQUENCE [LARGE SCALE GENOMIC DNA]</scope>
    <source>
        <strain evidence="2 3">CENA21</strain>
    </source>
</reference>
<dbReference type="PATRIC" id="fig|224013.5.peg.5986"/>
<evidence type="ECO:0000259" key="1">
    <source>
        <dbReference type="Pfam" id="PF13401"/>
    </source>
</evidence>
<dbReference type="EMBL" id="CP012036">
    <property type="protein sequence ID" value="ALF55331.1"/>
    <property type="molecule type" value="Genomic_DNA"/>
</dbReference>
<dbReference type="InterPro" id="IPR027417">
    <property type="entry name" value="P-loop_NTPase"/>
</dbReference>
<proteinExistence type="predicted"/>
<dbReference type="Pfam" id="PF13401">
    <property type="entry name" value="AAA_22"/>
    <property type="match status" value="1"/>
</dbReference>